<keyword evidence="3" id="KW-1185">Reference proteome</keyword>
<feature type="compositionally biased region" description="Basic and acidic residues" evidence="1">
    <location>
        <begin position="247"/>
        <end position="258"/>
    </location>
</feature>
<dbReference type="Proteomes" id="UP000053424">
    <property type="component" value="Unassembled WGS sequence"/>
</dbReference>
<evidence type="ECO:0000313" key="2">
    <source>
        <dbReference type="EMBL" id="KIM46501.1"/>
    </source>
</evidence>
<sequence length="275" mass="30576">MHVQGKAFGETRNLAIAVRIRRFVLNYSARKLSELLHPKDCEETFRTAGQLVKHFQAEHTYDALKPAAGILAPQLETPPPTPKTVPSYMLVTRAVLPHNIPLERHKLLIPWVVRNIVSSDHEVRAAKRVRKTARPINRDALAAGGPSTTDYEFLKTRSTRYSTWLSQPVDIKLDDLDSAEVSRMIDEGLMLWGPAEVGISASEERGSTGINDVEAPQSPLTPTRLSERSAEITTKMGEAVEAQVPREISDAHPHHDNGQSDEDIVEDMLRSTPAE</sequence>
<dbReference type="HOGENOM" id="CLU_1012136_0_0_1"/>
<name>A0A0C3CRF7_HEBCY</name>
<dbReference type="AlphaFoldDB" id="A0A0C3CRF7"/>
<protein>
    <submittedName>
        <fullName evidence="2">Uncharacterized protein</fullName>
    </submittedName>
</protein>
<dbReference type="STRING" id="686832.A0A0C3CRF7"/>
<evidence type="ECO:0000313" key="3">
    <source>
        <dbReference type="Proteomes" id="UP000053424"/>
    </source>
</evidence>
<organism evidence="2 3">
    <name type="scientific">Hebeloma cylindrosporum</name>
    <dbReference type="NCBI Taxonomy" id="76867"/>
    <lineage>
        <taxon>Eukaryota</taxon>
        <taxon>Fungi</taxon>
        <taxon>Dikarya</taxon>
        <taxon>Basidiomycota</taxon>
        <taxon>Agaricomycotina</taxon>
        <taxon>Agaricomycetes</taxon>
        <taxon>Agaricomycetidae</taxon>
        <taxon>Agaricales</taxon>
        <taxon>Agaricineae</taxon>
        <taxon>Hymenogastraceae</taxon>
        <taxon>Hebeloma</taxon>
    </lineage>
</organism>
<reference evidence="2 3" key="1">
    <citation type="submission" date="2014-04" db="EMBL/GenBank/DDBJ databases">
        <authorList>
            <consortium name="DOE Joint Genome Institute"/>
            <person name="Kuo A."/>
            <person name="Gay G."/>
            <person name="Dore J."/>
            <person name="Kohler A."/>
            <person name="Nagy L.G."/>
            <person name="Floudas D."/>
            <person name="Copeland A."/>
            <person name="Barry K.W."/>
            <person name="Cichocki N."/>
            <person name="Veneault-Fourrey C."/>
            <person name="LaButti K."/>
            <person name="Lindquist E.A."/>
            <person name="Lipzen A."/>
            <person name="Lundell T."/>
            <person name="Morin E."/>
            <person name="Murat C."/>
            <person name="Sun H."/>
            <person name="Tunlid A."/>
            <person name="Henrissat B."/>
            <person name="Grigoriev I.V."/>
            <person name="Hibbett D.S."/>
            <person name="Martin F."/>
            <person name="Nordberg H.P."/>
            <person name="Cantor M.N."/>
            <person name="Hua S.X."/>
        </authorList>
    </citation>
    <scope>NUCLEOTIDE SEQUENCE [LARGE SCALE GENOMIC DNA]</scope>
    <source>
        <strain evidence="3">h7</strain>
    </source>
</reference>
<evidence type="ECO:0000256" key="1">
    <source>
        <dbReference type="SAM" id="MobiDB-lite"/>
    </source>
</evidence>
<feature type="region of interest" description="Disordered" evidence="1">
    <location>
        <begin position="204"/>
        <end position="275"/>
    </location>
</feature>
<dbReference type="OrthoDB" id="3254002at2759"/>
<accession>A0A0C3CRF7</accession>
<gene>
    <name evidence="2" type="ORF">M413DRAFT_24219</name>
</gene>
<reference evidence="3" key="2">
    <citation type="submission" date="2015-01" db="EMBL/GenBank/DDBJ databases">
        <title>Evolutionary Origins and Diversification of the Mycorrhizal Mutualists.</title>
        <authorList>
            <consortium name="DOE Joint Genome Institute"/>
            <consortium name="Mycorrhizal Genomics Consortium"/>
            <person name="Kohler A."/>
            <person name="Kuo A."/>
            <person name="Nagy L.G."/>
            <person name="Floudas D."/>
            <person name="Copeland A."/>
            <person name="Barry K.W."/>
            <person name="Cichocki N."/>
            <person name="Veneault-Fourrey C."/>
            <person name="LaButti K."/>
            <person name="Lindquist E.A."/>
            <person name="Lipzen A."/>
            <person name="Lundell T."/>
            <person name="Morin E."/>
            <person name="Murat C."/>
            <person name="Riley R."/>
            <person name="Ohm R."/>
            <person name="Sun H."/>
            <person name="Tunlid A."/>
            <person name="Henrissat B."/>
            <person name="Grigoriev I.V."/>
            <person name="Hibbett D.S."/>
            <person name="Martin F."/>
        </authorList>
    </citation>
    <scope>NUCLEOTIDE SEQUENCE [LARGE SCALE GENOMIC DNA]</scope>
    <source>
        <strain evidence="3">h7</strain>
    </source>
</reference>
<dbReference type="EMBL" id="KN831771">
    <property type="protein sequence ID" value="KIM46501.1"/>
    <property type="molecule type" value="Genomic_DNA"/>
</dbReference>
<proteinExistence type="predicted"/>